<sequence>MVTIIMKRTSNFCSLSQLAANYLQLRMPLSWQMKIHGGFYREKQTRSPALIRLMLSTALHKIRNTSPNFTRMRKKYQPTRLTKETPMSDRSERVIAAPVDELRLPVPAPRPLPSSSAL</sequence>
<accession>A0A5A7QFS3</accession>
<comment type="caution">
    <text evidence="1">The sequence shown here is derived from an EMBL/GenBank/DDBJ whole genome shotgun (WGS) entry which is preliminary data.</text>
</comment>
<protein>
    <submittedName>
        <fullName evidence="1">RNA-binding (RRM/RBD/RNP motifs) family protein</fullName>
    </submittedName>
</protein>
<dbReference type="AlphaFoldDB" id="A0A5A7QFS3"/>
<name>A0A5A7QFS3_STRAF</name>
<proteinExistence type="predicted"/>
<gene>
    <name evidence="1" type="ORF">STAS_20926</name>
</gene>
<dbReference type="OrthoDB" id="440160at2759"/>
<dbReference type="Proteomes" id="UP000325081">
    <property type="component" value="Unassembled WGS sequence"/>
</dbReference>
<evidence type="ECO:0000313" key="1">
    <source>
        <dbReference type="EMBL" id="GER44040.1"/>
    </source>
</evidence>
<organism evidence="1 2">
    <name type="scientific">Striga asiatica</name>
    <name type="common">Asiatic witchweed</name>
    <name type="synonym">Buchnera asiatica</name>
    <dbReference type="NCBI Taxonomy" id="4170"/>
    <lineage>
        <taxon>Eukaryota</taxon>
        <taxon>Viridiplantae</taxon>
        <taxon>Streptophyta</taxon>
        <taxon>Embryophyta</taxon>
        <taxon>Tracheophyta</taxon>
        <taxon>Spermatophyta</taxon>
        <taxon>Magnoliopsida</taxon>
        <taxon>eudicotyledons</taxon>
        <taxon>Gunneridae</taxon>
        <taxon>Pentapetalae</taxon>
        <taxon>asterids</taxon>
        <taxon>lamiids</taxon>
        <taxon>Lamiales</taxon>
        <taxon>Orobanchaceae</taxon>
        <taxon>Buchnereae</taxon>
        <taxon>Striga</taxon>
    </lineage>
</organism>
<keyword evidence="2" id="KW-1185">Reference proteome</keyword>
<dbReference type="EMBL" id="BKCP01006848">
    <property type="protein sequence ID" value="GER44040.1"/>
    <property type="molecule type" value="Genomic_DNA"/>
</dbReference>
<reference evidence="2" key="1">
    <citation type="journal article" date="2019" name="Curr. Biol.">
        <title>Genome Sequence of Striga asiatica Provides Insight into the Evolution of Plant Parasitism.</title>
        <authorList>
            <person name="Yoshida S."/>
            <person name="Kim S."/>
            <person name="Wafula E.K."/>
            <person name="Tanskanen J."/>
            <person name="Kim Y.M."/>
            <person name="Honaas L."/>
            <person name="Yang Z."/>
            <person name="Spallek T."/>
            <person name="Conn C.E."/>
            <person name="Ichihashi Y."/>
            <person name="Cheong K."/>
            <person name="Cui S."/>
            <person name="Der J.P."/>
            <person name="Gundlach H."/>
            <person name="Jiao Y."/>
            <person name="Hori C."/>
            <person name="Ishida J.K."/>
            <person name="Kasahara H."/>
            <person name="Kiba T."/>
            <person name="Kim M.S."/>
            <person name="Koo N."/>
            <person name="Laohavisit A."/>
            <person name="Lee Y.H."/>
            <person name="Lumba S."/>
            <person name="McCourt P."/>
            <person name="Mortimer J.C."/>
            <person name="Mutuku J.M."/>
            <person name="Nomura T."/>
            <person name="Sasaki-Sekimoto Y."/>
            <person name="Seto Y."/>
            <person name="Wang Y."/>
            <person name="Wakatake T."/>
            <person name="Sakakibara H."/>
            <person name="Demura T."/>
            <person name="Yamaguchi S."/>
            <person name="Yoneyama K."/>
            <person name="Manabe R.I."/>
            <person name="Nelson D.C."/>
            <person name="Schulman A.H."/>
            <person name="Timko M.P."/>
            <person name="dePamphilis C.W."/>
            <person name="Choi D."/>
            <person name="Shirasu K."/>
        </authorList>
    </citation>
    <scope>NUCLEOTIDE SEQUENCE [LARGE SCALE GENOMIC DNA]</scope>
    <source>
        <strain evidence="2">cv. UVA1</strain>
    </source>
</reference>
<evidence type="ECO:0000313" key="2">
    <source>
        <dbReference type="Proteomes" id="UP000325081"/>
    </source>
</evidence>